<dbReference type="OrthoDB" id="18814at2759"/>
<reference evidence="4 5" key="2">
    <citation type="submission" date="2018-11" db="EMBL/GenBank/DDBJ databases">
        <authorList>
            <consortium name="Pathogen Informatics"/>
        </authorList>
    </citation>
    <scope>NUCLEOTIDE SEQUENCE [LARGE SCALE GENOMIC DNA]</scope>
    <source>
        <strain evidence="4 5">Costa Rica</strain>
    </source>
</reference>
<dbReference type="PIRSF" id="PIRSF028739">
    <property type="entry name" value="Folate_carrier"/>
    <property type="match status" value="1"/>
</dbReference>
<keyword evidence="2 3" id="KW-0472">Membrane</keyword>
<feature type="transmembrane region" description="Helical" evidence="3">
    <location>
        <begin position="101"/>
        <end position="119"/>
    </location>
</feature>
<dbReference type="AlphaFoldDB" id="A0A158PHH6"/>
<keyword evidence="3" id="KW-0812">Transmembrane</keyword>
<feature type="transmembrane region" description="Helical" evidence="3">
    <location>
        <begin position="160"/>
        <end position="185"/>
    </location>
</feature>
<dbReference type="InterPro" id="IPR036259">
    <property type="entry name" value="MFS_trans_sf"/>
</dbReference>
<keyword evidence="5" id="KW-1185">Reference proteome</keyword>
<dbReference type="WBParaSite" id="ACOC_0000639801-mRNA-1">
    <property type="protein sequence ID" value="ACOC_0000639801-mRNA-1"/>
    <property type="gene ID" value="ACOC_0000639801"/>
</dbReference>
<protein>
    <submittedName>
        <fullName evidence="6">Reduced folate carrier</fullName>
    </submittedName>
</protein>
<evidence type="ECO:0000256" key="3">
    <source>
        <dbReference type="SAM" id="Phobius"/>
    </source>
</evidence>
<organism evidence="6">
    <name type="scientific">Angiostrongylus costaricensis</name>
    <name type="common">Nematode worm</name>
    <dbReference type="NCBI Taxonomy" id="334426"/>
    <lineage>
        <taxon>Eukaryota</taxon>
        <taxon>Metazoa</taxon>
        <taxon>Ecdysozoa</taxon>
        <taxon>Nematoda</taxon>
        <taxon>Chromadorea</taxon>
        <taxon>Rhabditida</taxon>
        <taxon>Rhabditina</taxon>
        <taxon>Rhabditomorpha</taxon>
        <taxon>Strongyloidea</taxon>
        <taxon>Metastrongylidae</taxon>
        <taxon>Angiostrongylus</taxon>
    </lineage>
</organism>
<comment type="similarity">
    <text evidence="1 2">Belongs to the reduced folate carrier (RFC) transporter (TC 2.A.48) family.</text>
</comment>
<keyword evidence="3" id="KW-1133">Transmembrane helix</keyword>
<sequence>MRWQVTTILLCTYGFLKEFRPSEPYLYEYEHVTLNISEHVLTSQVYPLWTYSYTLSLIPVFLIADLILYKSMIIFESLSYIAVWVMLVFCGSVLSQQILEVFYGFATATEIAYFAYIYVKVSKGEFKKVTTYVRGALLLGRFLSYAIGQLLILLKWATYWSLNIISLVFLCLSLIFAASIPSVSWKMAYEKKLREGTKSVDSAPTYKKFAILHFKTLTEELRKVYGNTFMMKWSMWWALATCAYFQVGNYVQTLWGAVIDVSDVDVYNGLTEALCPLVALPAVLLTRHLVVNWSKWGELCLAACSFVDCAILLLMSQTDNLIIMYIGYILYHLLYETMITIAQFNLACALENDSYGLIFGINTFVALVLQAILTLIVTSPAGLALTIRPQVF</sequence>
<keyword evidence="2" id="KW-0813">Transport</keyword>
<feature type="transmembrane region" description="Helical" evidence="3">
    <location>
        <begin position="266"/>
        <end position="284"/>
    </location>
</feature>
<dbReference type="Gene3D" id="1.20.1250.20">
    <property type="entry name" value="MFS general substrate transporter like domains"/>
    <property type="match status" value="1"/>
</dbReference>
<evidence type="ECO:0000256" key="2">
    <source>
        <dbReference type="PIRNR" id="PIRNR028739"/>
    </source>
</evidence>
<evidence type="ECO:0000313" key="5">
    <source>
        <dbReference type="Proteomes" id="UP000267027"/>
    </source>
</evidence>
<evidence type="ECO:0000313" key="4">
    <source>
        <dbReference type="EMBL" id="VDM57984.1"/>
    </source>
</evidence>
<dbReference type="NCBIfam" id="TIGR00806">
    <property type="entry name" value="rfc"/>
    <property type="match status" value="1"/>
</dbReference>
<evidence type="ECO:0000256" key="1">
    <source>
        <dbReference type="ARBA" id="ARBA00005773"/>
    </source>
</evidence>
<accession>A0A158PHH6</accession>
<feature type="transmembrane region" description="Helical" evidence="3">
    <location>
        <begin position="78"/>
        <end position="95"/>
    </location>
</feature>
<reference evidence="6" key="1">
    <citation type="submission" date="2016-04" db="UniProtKB">
        <authorList>
            <consortium name="WormBaseParasite"/>
        </authorList>
    </citation>
    <scope>IDENTIFICATION</scope>
</reference>
<dbReference type="GO" id="GO:0090482">
    <property type="term" value="F:vitamin transmembrane transporter activity"/>
    <property type="evidence" value="ECO:0007669"/>
    <property type="project" value="InterPro"/>
</dbReference>
<proteinExistence type="inferred from homology"/>
<name>A0A158PHH6_ANGCS</name>
<dbReference type="Pfam" id="PF01770">
    <property type="entry name" value="Folate_carrier"/>
    <property type="match status" value="1"/>
</dbReference>
<dbReference type="GO" id="GO:0005886">
    <property type="term" value="C:plasma membrane"/>
    <property type="evidence" value="ECO:0007669"/>
    <property type="project" value="UniProtKB-UniRule"/>
</dbReference>
<dbReference type="SUPFAM" id="SSF103473">
    <property type="entry name" value="MFS general substrate transporter"/>
    <property type="match status" value="1"/>
</dbReference>
<dbReference type="PANTHER" id="PTHR10686:SF18">
    <property type="entry name" value="IP11787P-RELATED"/>
    <property type="match status" value="1"/>
</dbReference>
<dbReference type="OMA" id="VWKSFEN"/>
<evidence type="ECO:0000313" key="6">
    <source>
        <dbReference type="WBParaSite" id="ACOC_0000639801-mRNA-1"/>
    </source>
</evidence>
<dbReference type="EMBL" id="UYYA01003942">
    <property type="protein sequence ID" value="VDM57984.1"/>
    <property type="molecule type" value="Genomic_DNA"/>
</dbReference>
<dbReference type="InterPro" id="IPR002666">
    <property type="entry name" value="Folate_carrier"/>
</dbReference>
<feature type="transmembrane region" description="Helical" evidence="3">
    <location>
        <begin position="48"/>
        <end position="69"/>
    </location>
</feature>
<comment type="subcellular location">
    <subcellularLocation>
        <location evidence="2">Membrane</location>
        <topology evidence="2">Multi-pass membrane protein</topology>
    </subcellularLocation>
</comment>
<feature type="transmembrane region" description="Helical" evidence="3">
    <location>
        <begin position="322"/>
        <end position="342"/>
    </location>
</feature>
<dbReference type="PANTHER" id="PTHR10686">
    <property type="entry name" value="FOLATE TRANSPORTER"/>
    <property type="match status" value="1"/>
</dbReference>
<feature type="transmembrane region" description="Helical" evidence="3">
    <location>
        <begin position="131"/>
        <end position="154"/>
    </location>
</feature>
<dbReference type="Proteomes" id="UP000267027">
    <property type="component" value="Unassembled WGS sequence"/>
</dbReference>
<feature type="transmembrane region" description="Helical" evidence="3">
    <location>
        <begin position="354"/>
        <end position="377"/>
    </location>
</feature>
<gene>
    <name evidence="4" type="ORF">ACOC_LOCUS6399</name>
</gene>